<organism evidence="2">
    <name type="scientific">marine sediment metagenome</name>
    <dbReference type="NCBI Taxonomy" id="412755"/>
    <lineage>
        <taxon>unclassified sequences</taxon>
        <taxon>metagenomes</taxon>
        <taxon>ecological metagenomes</taxon>
    </lineage>
</organism>
<protein>
    <submittedName>
        <fullName evidence="2">Uncharacterized protein</fullName>
    </submittedName>
</protein>
<reference evidence="2" key="1">
    <citation type="journal article" date="2015" name="Nature">
        <title>Complex archaea that bridge the gap between prokaryotes and eukaryotes.</title>
        <authorList>
            <person name="Spang A."/>
            <person name="Saw J.H."/>
            <person name="Jorgensen S.L."/>
            <person name="Zaremba-Niedzwiedzka K."/>
            <person name="Martijn J."/>
            <person name="Lind A.E."/>
            <person name="van Eijk R."/>
            <person name="Schleper C."/>
            <person name="Guy L."/>
            <person name="Ettema T.J."/>
        </authorList>
    </citation>
    <scope>NUCLEOTIDE SEQUENCE</scope>
</reference>
<dbReference type="AlphaFoldDB" id="A0A0F9PN81"/>
<dbReference type="EMBL" id="LAZR01002194">
    <property type="protein sequence ID" value="KKN33235.1"/>
    <property type="molecule type" value="Genomic_DNA"/>
</dbReference>
<keyword evidence="1" id="KW-0472">Membrane</keyword>
<keyword evidence="1" id="KW-0812">Transmembrane</keyword>
<feature type="transmembrane region" description="Helical" evidence="1">
    <location>
        <begin position="35"/>
        <end position="55"/>
    </location>
</feature>
<comment type="caution">
    <text evidence="2">The sequence shown here is derived from an EMBL/GenBank/DDBJ whole genome shotgun (WGS) entry which is preliminary data.</text>
</comment>
<proteinExistence type="predicted"/>
<accession>A0A0F9PN81</accession>
<sequence length="64" mass="7031">MLYVILILWTIVGAITAGAFYIDKTLPAEDLYKNVVAIIACGPLMWIITPIVLGAQKLGRWLKG</sequence>
<evidence type="ECO:0000256" key="1">
    <source>
        <dbReference type="SAM" id="Phobius"/>
    </source>
</evidence>
<gene>
    <name evidence="2" type="ORF">LCGC14_0805740</name>
</gene>
<evidence type="ECO:0000313" key="2">
    <source>
        <dbReference type="EMBL" id="KKN33235.1"/>
    </source>
</evidence>
<keyword evidence="1" id="KW-1133">Transmembrane helix</keyword>
<name>A0A0F9PN81_9ZZZZ</name>